<keyword evidence="1 2" id="KW-0129">CBS domain</keyword>
<dbReference type="PROSITE" id="PS51371">
    <property type="entry name" value="CBS"/>
    <property type="match status" value="2"/>
</dbReference>
<sequence length="153" mass="16923">MRVGDLMHTKVFTVEEEALIERVFFLMHYEKIRHVPVVNKKSEVIGIVSDRDLYKALGPKNNSNVIEESGDKAAALHVVPQKVRHIMHRAVLTINPNEQISDAAAIMAKHRIGALPVVKDNKLVGIITTTDLLRYFSKVKLPDAVPAAGPDAA</sequence>
<feature type="domain" description="CBS" evidence="3">
    <location>
        <begin position="87"/>
        <end position="145"/>
    </location>
</feature>
<reference evidence="4 5" key="1">
    <citation type="submission" date="2016-12" db="EMBL/GenBank/DDBJ databases">
        <authorList>
            <person name="Song W.-J."/>
            <person name="Kurnit D.M."/>
        </authorList>
    </citation>
    <scope>NUCLEOTIDE SEQUENCE [LARGE SCALE GENOMIC DNA]</scope>
    <source>
        <strain evidence="4 5">175</strain>
    </source>
</reference>
<protein>
    <submittedName>
        <fullName evidence="4">Acetoin utilization protein AcuB</fullName>
    </submittedName>
</protein>
<gene>
    <name evidence="4" type="ORF">SAMN02949497_0909</name>
</gene>
<proteinExistence type="predicted"/>
<dbReference type="OrthoDB" id="9794094at2"/>
<dbReference type="Proteomes" id="UP000192923">
    <property type="component" value="Unassembled WGS sequence"/>
</dbReference>
<evidence type="ECO:0000313" key="4">
    <source>
        <dbReference type="EMBL" id="SMF93622.1"/>
    </source>
</evidence>
<dbReference type="InterPro" id="IPR046342">
    <property type="entry name" value="CBS_dom_sf"/>
</dbReference>
<name>A0A1Y6CZ86_9GAMM</name>
<organism evidence="4 5">
    <name type="scientific">Methylomagnum ishizawai</name>
    <dbReference type="NCBI Taxonomy" id="1760988"/>
    <lineage>
        <taxon>Bacteria</taxon>
        <taxon>Pseudomonadati</taxon>
        <taxon>Pseudomonadota</taxon>
        <taxon>Gammaproteobacteria</taxon>
        <taxon>Methylococcales</taxon>
        <taxon>Methylococcaceae</taxon>
        <taxon>Methylomagnum</taxon>
    </lineage>
</organism>
<dbReference type="SUPFAM" id="SSF54631">
    <property type="entry name" value="CBS-domain pair"/>
    <property type="match status" value="1"/>
</dbReference>
<dbReference type="RefSeq" id="WP_085210355.1">
    <property type="nucleotide sequence ID" value="NZ_FXAM01000001.1"/>
</dbReference>
<accession>A0A1Y6CZ86</accession>
<dbReference type="AlphaFoldDB" id="A0A1Y6CZ86"/>
<feature type="domain" description="CBS" evidence="3">
    <location>
        <begin position="7"/>
        <end position="64"/>
    </location>
</feature>
<keyword evidence="5" id="KW-1185">Reference proteome</keyword>
<dbReference type="PANTHER" id="PTHR43080:SF2">
    <property type="entry name" value="CBS DOMAIN-CONTAINING PROTEIN"/>
    <property type="match status" value="1"/>
</dbReference>
<dbReference type="Gene3D" id="3.10.580.10">
    <property type="entry name" value="CBS-domain"/>
    <property type="match status" value="1"/>
</dbReference>
<dbReference type="InterPro" id="IPR051257">
    <property type="entry name" value="Diverse_CBS-Domain"/>
</dbReference>
<dbReference type="CDD" id="cd04584">
    <property type="entry name" value="CBS_pair_AcuB_like"/>
    <property type="match status" value="1"/>
</dbReference>
<evidence type="ECO:0000256" key="1">
    <source>
        <dbReference type="ARBA" id="ARBA00023122"/>
    </source>
</evidence>
<dbReference type="SMART" id="SM00116">
    <property type="entry name" value="CBS"/>
    <property type="match status" value="2"/>
</dbReference>
<dbReference type="Pfam" id="PF00571">
    <property type="entry name" value="CBS"/>
    <property type="match status" value="2"/>
</dbReference>
<dbReference type="PANTHER" id="PTHR43080">
    <property type="entry name" value="CBS DOMAIN-CONTAINING PROTEIN CBSX3, MITOCHONDRIAL"/>
    <property type="match status" value="1"/>
</dbReference>
<evidence type="ECO:0000256" key="2">
    <source>
        <dbReference type="PROSITE-ProRule" id="PRU00703"/>
    </source>
</evidence>
<dbReference type="STRING" id="1760988.SAMN02949497_0909"/>
<evidence type="ECO:0000259" key="3">
    <source>
        <dbReference type="PROSITE" id="PS51371"/>
    </source>
</evidence>
<dbReference type="EMBL" id="FXAM01000001">
    <property type="protein sequence ID" value="SMF93622.1"/>
    <property type="molecule type" value="Genomic_DNA"/>
</dbReference>
<evidence type="ECO:0000313" key="5">
    <source>
        <dbReference type="Proteomes" id="UP000192923"/>
    </source>
</evidence>
<dbReference type="InterPro" id="IPR000644">
    <property type="entry name" value="CBS_dom"/>
</dbReference>